<comment type="similarity">
    <text evidence="1">Belongs to the peptidase A24 family.</text>
</comment>
<dbReference type="PANTHER" id="PTHR30487:SF0">
    <property type="entry name" value="PREPILIN LEADER PEPTIDASE_N-METHYLTRANSFERASE-RELATED"/>
    <property type="match status" value="1"/>
</dbReference>
<dbReference type="InterPro" id="IPR000045">
    <property type="entry name" value="Prepilin_IV_endopep_pep"/>
</dbReference>
<dbReference type="GO" id="GO:0006465">
    <property type="term" value="P:signal peptide processing"/>
    <property type="evidence" value="ECO:0007669"/>
    <property type="project" value="TreeGrafter"/>
</dbReference>
<feature type="domain" description="Prepilin type IV endopeptidase peptidase" evidence="3">
    <location>
        <begin position="7"/>
        <end position="109"/>
    </location>
</feature>
<name>A0A3D9IPL3_9BACL</name>
<dbReference type="EMBL" id="QRDY01000004">
    <property type="protein sequence ID" value="RED63016.1"/>
    <property type="molecule type" value="Genomic_DNA"/>
</dbReference>
<proteinExistence type="inferred from homology"/>
<dbReference type="RefSeq" id="WP_115992319.1">
    <property type="nucleotide sequence ID" value="NZ_QRDY01000004.1"/>
</dbReference>
<evidence type="ECO:0000313" key="5">
    <source>
        <dbReference type="Proteomes" id="UP000256869"/>
    </source>
</evidence>
<dbReference type="OrthoDB" id="5508079at2"/>
<dbReference type="InterPro" id="IPR050882">
    <property type="entry name" value="Prepilin_peptidase/N-MTase"/>
</dbReference>
<dbReference type="AlphaFoldDB" id="A0A3D9IPL3"/>
<evidence type="ECO:0000313" key="4">
    <source>
        <dbReference type="EMBL" id="RED63016.1"/>
    </source>
</evidence>
<keyword evidence="5" id="KW-1185">Reference proteome</keyword>
<feature type="transmembrane region" description="Helical" evidence="2">
    <location>
        <begin position="46"/>
        <end position="70"/>
    </location>
</feature>
<dbReference type="GO" id="GO:0005886">
    <property type="term" value="C:plasma membrane"/>
    <property type="evidence" value="ECO:0007669"/>
    <property type="project" value="TreeGrafter"/>
</dbReference>
<dbReference type="GO" id="GO:0004190">
    <property type="term" value="F:aspartic-type endopeptidase activity"/>
    <property type="evidence" value="ECO:0007669"/>
    <property type="project" value="InterPro"/>
</dbReference>
<comment type="caution">
    <text evidence="4">The sequence shown here is derived from an EMBL/GenBank/DDBJ whole genome shotgun (WGS) entry which is preliminary data.</text>
</comment>
<accession>A0A3D9IPL3</accession>
<feature type="transmembrane region" description="Helical" evidence="2">
    <location>
        <begin position="150"/>
        <end position="170"/>
    </location>
</feature>
<evidence type="ECO:0000256" key="1">
    <source>
        <dbReference type="ARBA" id="ARBA00005801"/>
    </source>
</evidence>
<dbReference type="Gene3D" id="1.20.120.1220">
    <property type="match status" value="1"/>
</dbReference>
<reference evidence="4 5" key="1">
    <citation type="submission" date="2018-07" db="EMBL/GenBank/DDBJ databases">
        <title>Genomic Encyclopedia of Type Strains, Phase III (KMG-III): the genomes of soil and plant-associated and newly described type strains.</title>
        <authorList>
            <person name="Whitman W."/>
        </authorList>
    </citation>
    <scope>NUCLEOTIDE SEQUENCE [LARGE SCALE GENOMIC DNA]</scope>
    <source>
        <strain evidence="4 5">CECT 8236</strain>
    </source>
</reference>
<dbReference type="Pfam" id="PF01478">
    <property type="entry name" value="Peptidase_A24"/>
    <property type="match status" value="1"/>
</dbReference>
<feature type="transmembrane region" description="Helical" evidence="2">
    <location>
        <begin position="6"/>
        <end position="25"/>
    </location>
</feature>
<feature type="transmembrane region" description="Helical" evidence="2">
    <location>
        <begin position="92"/>
        <end position="114"/>
    </location>
</feature>
<dbReference type="PANTHER" id="PTHR30487">
    <property type="entry name" value="TYPE 4 PREPILIN-LIKE PROTEINS LEADER PEPTIDE-PROCESSING ENZYME"/>
    <property type="match status" value="1"/>
</dbReference>
<dbReference type="Proteomes" id="UP000256869">
    <property type="component" value="Unassembled WGS sequence"/>
</dbReference>
<keyword evidence="2" id="KW-0472">Membrane</keyword>
<evidence type="ECO:0000259" key="3">
    <source>
        <dbReference type="Pfam" id="PF01478"/>
    </source>
</evidence>
<organism evidence="4 5">
    <name type="scientific">Cohnella lupini</name>
    <dbReference type="NCBI Taxonomy" id="1294267"/>
    <lineage>
        <taxon>Bacteria</taxon>
        <taxon>Bacillati</taxon>
        <taxon>Bacillota</taxon>
        <taxon>Bacilli</taxon>
        <taxon>Bacillales</taxon>
        <taxon>Paenibacillaceae</taxon>
        <taxon>Cohnella</taxon>
    </lineage>
</organism>
<keyword evidence="2" id="KW-0812">Transmembrane</keyword>
<sequence>MPVEYYLLGIFILVAFYTDVMYSRIPNVLNVAGVSVGLAYHAIQGGWTGFLHAVLAAAAGFVILLFLYFMKAMEAGDVKLFAAIGALTGLEYVLYSLMYSIVYAGIIGVIILLFRREFMQRINRIMKYFFGVILLRNRAAVTQITKENNLRFPFMYAVLPGVITTCYYFIR</sequence>
<protein>
    <submittedName>
        <fullName evidence="4">Prepilin peptidase CpaA</fullName>
    </submittedName>
</protein>
<gene>
    <name evidence="4" type="ORF">DFP95_1049</name>
</gene>
<evidence type="ECO:0000256" key="2">
    <source>
        <dbReference type="SAM" id="Phobius"/>
    </source>
</evidence>
<keyword evidence="2" id="KW-1133">Transmembrane helix</keyword>